<dbReference type="Proteomes" id="UP000652013">
    <property type="component" value="Unassembled WGS sequence"/>
</dbReference>
<name>A0A8J3YD76_9ACTN</name>
<keyword evidence="2" id="KW-0472">Membrane</keyword>
<dbReference type="RefSeq" id="WP_306892183.1">
    <property type="nucleotide sequence ID" value="NZ_BAAAGJ010000005.1"/>
</dbReference>
<feature type="transmembrane region" description="Helical" evidence="2">
    <location>
        <begin position="429"/>
        <end position="447"/>
    </location>
</feature>
<evidence type="ECO:0000313" key="3">
    <source>
        <dbReference type="EMBL" id="GIJ05558.1"/>
    </source>
</evidence>
<feature type="compositionally biased region" description="Low complexity" evidence="1">
    <location>
        <begin position="297"/>
        <end position="313"/>
    </location>
</feature>
<gene>
    <name evidence="3" type="ORF">Sya03_49100</name>
</gene>
<evidence type="ECO:0000313" key="4">
    <source>
        <dbReference type="Proteomes" id="UP000652013"/>
    </source>
</evidence>
<evidence type="ECO:0008006" key="5">
    <source>
        <dbReference type="Google" id="ProtNLM"/>
    </source>
</evidence>
<accession>A0A8J3YD76</accession>
<feature type="region of interest" description="Disordered" evidence="1">
    <location>
        <begin position="242"/>
        <end position="409"/>
    </location>
</feature>
<keyword evidence="4" id="KW-1185">Reference proteome</keyword>
<organism evidence="3 4">
    <name type="scientific">Spirilliplanes yamanashiensis</name>
    <dbReference type="NCBI Taxonomy" id="42233"/>
    <lineage>
        <taxon>Bacteria</taxon>
        <taxon>Bacillati</taxon>
        <taxon>Actinomycetota</taxon>
        <taxon>Actinomycetes</taxon>
        <taxon>Micromonosporales</taxon>
        <taxon>Micromonosporaceae</taxon>
        <taxon>Spirilliplanes</taxon>
    </lineage>
</organism>
<feature type="compositionally biased region" description="Pro residues" evidence="1">
    <location>
        <begin position="255"/>
        <end position="296"/>
    </location>
</feature>
<dbReference type="NCBIfam" id="TIGR01167">
    <property type="entry name" value="LPXTG_anchor"/>
    <property type="match status" value="1"/>
</dbReference>
<reference evidence="3" key="1">
    <citation type="submission" date="2021-01" db="EMBL/GenBank/DDBJ databases">
        <title>Whole genome shotgun sequence of Spirilliplanes yamanashiensis NBRC 15828.</title>
        <authorList>
            <person name="Komaki H."/>
            <person name="Tamura T."/>
        </authorList>
    </citation>
    <scope>NUCLEOTIDE SEQUENCE</scope>
    <source>
        <strain evidence="3">NBRC 15828</strain>
    </source>
</reference>
<comment type="caution">
    <text evidence="3">The sequence shown here is derived from an EMBL/GenBank/DDBJ whole genome shotgun (WGS) entry which is preliminary data.</text>
</comment>
<feature type="compositionally biased region" description="Basic and acidic residues" evidence="1">
    <location>
        <begin position="242"/>
        <end position="254"/>
    </location>
</feature>
<dbReference type="AlphaFoldDB" id="A0A8J3YD76"/>
<sequence length="452" mass="46474">MHRPTRQSAAGSHRRRPRRLLAAVAAAGVFAALIGVTQISSAEDSPGAQQQRTPVKRNGLDVLADSCEGTRLAAHDGFQNGDRCVSTEFGEVGAAENNPTLIIADAPKSVRAGQPFRLKISTRNLVRDRFLAAGKGGYYVESSLLTDDGLVRGHFHTACRMLQSTRVAADPAPAPAFFVATEDGSGGRTPDTVTIEVPGLPDTGIAQCAAWAGDGSHRVPMMQRANQTPALDAVRIKVRAADRPPAQEEPDRPDTPQPGQPQPGQPQPGQPQPGEPDPQQPRPGKPQPGKPQPGQPGEPDQPGQPGQPDQPGEPAEPAKPARPVKTAKPAVPNAAPVSAAPTAAPATTPTRAPKPARSTAAPAQEPEAAAAEPTRAPKKAKPRASATEEAEAAADAGDGGGEPAAQPVAAPAPVAEGALAKTGVNTVPGIALGAILLLSGAVLFASMRRRRP</sequence>
<dbReference type="EMBL" id="BOOY01000034">
    <property type="protein sequence ID" value="GIJ05558.1"/>
    <property type="molecule type" value="Genomic_DNA"/>
</dbReference>
<keyword evidence="2" id="KW-0812">Transmembrane</keyword>
<feature type="compositionally biased region" description="Low complexity" evidence="1">
    <location>
        <begin position="323"/>
        <end position="374"/>
    </location>
</feature>
<evidence type="ECO:0000256" key="1">
    <source>
        <dbReference type="SAM" id="MobiDB-lite"/>
    </source>
</evidence>
<protein>
    <recommendedName>
        <fullName evidence="5">LPXTG cell wall anchor domain-containing protein</fullName>
    </recommendedName>
</protein>
<keyword evidence="2" id="KW-1133">Transmembrane helix</keyword>
<proteinExistence type="predicted"/>
<evidence type="ECO:0000256" key="2">
    <source>
        <dbReference type="SAM" id="Phobius"/>
    </source>
</evidence>